<protein>
    <submittedName>
        <fullName evidence="2">Uncharacterized protein</fullName>
    </submittedName>
</protein>
<sequence length="204" mass="24160">MSWDPFIDGRREFLLAGVLFEDMEDLDHDPFQTGPLNRKPKERTFSSPAAEINERTKELISQVEDLRRVQRHQRRQLIKFKRLVDESIADAAESSSDSELREVRERVRGLSKEMKAMQTAHTLRLDELYEHMEEHYPVDLDHPNFWEKLGMEGEEDDDGDEEEDEEEDEKEDDGEEKEDEGEDDEMDDEDDEDEDEVWQKGNLK</sequence>
<keyword evidence="3" id="KW-1185">Reference proteome</keyword>
<accession>A0A4Y7TCC3</accession>
<dbReference type="Proteomes" id="UP000298030">
    <property type="component" value="Unassembled WGS sequence"/>
</dbReference>
<proteinExistence type="predicted"/>
<dbReference type="EMBL" id="QPFP01000018">
    <property type="protein sequence ID" value="TEB31604.1"/>
    <property type="molecule type" value="Genomic_DNA"/>
</dbReference>
<dbReference type="AlphaFoldDB" id="A0A4Y7TCC3"/>
<feature type="region of interest" description="Disordered" evidence="1">
    <location>
        <begin position="29"/>
        <end position="48"/>
    </location>
</feature>
<organism evidence="2 3">
    <name type="scientific">Coprinellus micaceus</name>
    <name type="common">Glistening ink-cap mushroom</name>
    <name type="synonym">Coprinus micaceus</name>
    <dbReference type="NCBI Taxonomy" id="71717"/>
    <lineage>
        <taxon>Eukaryota</taxon>
        <taxon>Fungi</taxon>
        <taxon>Dikarya</taxon>
        <taxon>Basidiomycota</taxon>
        <taxon>Agaricomycotina</taxon>
        <taxon>Agaricomycetes</taxon>
        <taxon>Agaricomycetidae</taxon>
        <taxon>Agaricales</taxon>
        <taxon>Agaricineae</taxon>
        <taxon>Psathyrellaceae</taxon>
        <taxon>Coprinellus</taxon>
    </lineage>
</organism>
<evidence type="ECO:0000313" key="3">
    <source>
        <dbReference type="Proteomes" id="UP000298030"/>
    </source>
</evidence>
<evidence type="ECO:0000256" key="1">
    <source>
        <dbReference type="SAM" id="MobiDB-lite"/>
    </source>
</evidence>
<feature type="compositionally biased region" description="Acidic residues" evidence="1">
    <location>
        <begin position="152"/>
        <end position="196"/>
    </location>
</feature>
<gene>
    <name evidence="2" type="ORF">FA13DRAFT_1732444</name>
</gene>
<feature type="region of interest" description="Disordered" evidence="1">
    <location>
        <begin position="143"/>
        <end position="204"/>
    </location>
</feature>
<reference evidence="2 3" key="1">
    <citation type="journal article" date="2019" name="Nat. Ecol. Evol.">
        <title>Megaphylogeny resolves global patterns of mushroom evolution.</title>
        <authorList>
            <person name="Varga T."/>
            <person name="Krizsan K."/>
            <person name="Foldi C."/>
            <person name="Dima B."/>
            <person name="Sanchez-Garcia M."/>
            <person name="Sanchez-Ramirez S."/>
            <person name="Szollosi G.J."/>
            <person name="Szarkandi J.G."/>
            <person name="Papp V."/>
            <person name="Albert L."/>
            <person name="Andreopoulos W."/>
            <person name="Angelini C."/>
            <person name="Antonin V."/>
            <person name="Barry K.W."/>
            <person name="Bougher N.L."/>
            <person name="Buchanan P."/>
            <person name="Buyck B."/>
            <person name="Bense V."/>
            <person name="Catcheside P."/>
            <person name="Chovatia M."/>
            <person name="Cooper J."/>
            <person name="Damon W."/>
            <person name="Desjardin D."/>
            <person name="Finy P."/>
            <person name="Geml J."/>
            <person name="Haridas S."/>
            <person name="Hughes K."/>
            <person name="Justo A."/>
            <person name="Karasinski D."/>
            <person name="Kautmanova I."/>
            <person name="Kiss B."/>
            <person name="Kocsube S."/>
            <person name="Kotiranta H."/>
            <person name="LaButti K.M."/>
            <person name="Lechner B.E."/>
            <person name="Liimatainen K."/>
            <person name="Lipzen A."/>
            <person name="Lukacs Z."/>
            <person name="Mihaltcheva S."/>
            <person name="Morgado L.N."/>
            <person name="Niskanen T."/>
            <person name="Noordeloos M.E."/>
            <person name="Ohm R.A."/>
            <person name="Ortiz-Santana B."/>
            <person name="Ovrebo C."/>
            <person name="Racz N."/>
            <person name="Riley R."/>
            <person name="Savchenko A."/>
            <person name="Shiryaev A."/>
            <person name="Soop K."/>
            <person name="Spirin V."/>
            <person name="Szebenyi C."/>
            <person name="Tomsovsky M."/>
            <person name="Tulloss R.E."/>
            <person name="Uehling J."/>
            <person name="Grigoriev I.V."/>
            <person name="Vagvolgyi C."/>
            <person name="Papp T."/>
            <person name="Martin F.M."/>
            <person name="Miettinen O."/>
            <person name="Hibbett D.S."/>
            <person name="Nagy L.G."/>
        </authorList>
    </citation>
    <scope>NUCLEOTIDE SEQUENCE [LARGE SCALE GENOMIC DNA]</scope>
    <source>
        <strain evidence="2 3">FP101781</strain>
    </source>
</reference>
<evidence type="ECO:0000313" key="2">
    <source>
        <dbReference type="EMBL" id="TEB31604.1"/>
    </source>
</evidence>
<name>A0A4Y7TCC3_COPMI</name>
<comment type="caution">
    <text evidence="2">The sequence shown here is derived from an EMBL/GenBank/DDBJ whole genome shotgun (WGS) entry which is preliminary data.</text>
</comment>